<reference evidence="2" key="1">
    <citation type="journal article" date="2022" name="Nat. Microbiol.">
        <title>Unique mobile elements and scalable gene flow at the prokaryote-eukaryote boundary revealed by circularized Asgard archaea genomes.</title>
        <authorList>
            <person name="Wu F."/>
            <person name="Speth D.R."/>
            <person name="Philosof A."/>
            <person name="Cremiere A."/>
            <person name="Narayanan A."/>
            <person name="Barco R.A."/>
            <person name="Connon S.A."/>
            <person name="Amend J.P."/>
            <person name="Antoshechkin I.A."/>
            <person name="Orphan V.J."/>
        </authorList>
    </citation>
    <scope>NUCLEOTIDE SEQUENCE</scope>
    <source>
        <strain evidence="2">PM71</strain>
    </source>
</reference>
<gene>
    <name evidence="2" type="ORF">K9W45_01115</name>
</gene>
<dbReference type="Proteomes" id="UP001201020">
    <property type="component" value="Chromosome"/>
</dbReference>
<protein>
    <submittedName>
        <fullName evidence="2">Uncharacterized protein</fullName>
    </submittedName>
</protein>
<sequence>MKGTAIATSKFQGKNQAIYSIKKDDKITLYCAFIIRPKKKEVEKKGDYEKKTTIFVTDTKSLFLPLNIDSSLKIMLHRFILPAKLRKITKEKNKGIEISRKKEESEEINVFLTYYIFKISKTYDLTVNLLSMNTLLEDFAETVRSNLKELFLSLGAVGRITGELLEKIVCLNVTDKSSIINNNSKEFLTELAKEFVVIEKSTEIQSIFLPGPSVDLRTSSVFFTPSRIESAFPLGKTEEGFLVGFPPSFSYPILLCGDKKIRKILLSKILENSSAKFIVLGEINGKIRKKNVKLSLGENFTFNILSPMFMRKVLSERDYWRYLSDFLLIVKEVTEVRNENLLQIPEIIKFYIQEYEQSEDNLFTPFDYSSVTIDDIYTMLTSEPGGLIISDYQLAALRSVFTDISDNSVSTVTNINGKHGIEALIDQNHIIDFSKHSIKVRKIFVYSLLLQLYLYFQTDLISKPVIVVIDNAELFFSTEVERTFISKLLTLFESLPVNIILSTSFPSHLALTAFDLTNNRIIANLRSAKCAKLIADSHNLLKEQKEMLLRLPQNSFLILREDFFEKPFLAYLQREDLNLFSNSRRFNLEKLDSLVDIGNTSAILEDENRVIEPIFDEEDLLPIMIDILRKLDSKAQRGINSESLVNLFPDYPAIEVKNAVKLLELRGLIFRETVDKEGRKGEFWTKISPLGKKMLSRFEIQSIAKNDKIDKVERKEEEITILKNEQSHNEKISNKKQNNGKKDSLEQSEVINHLEKVQNNLKNSRNPVDAFLDSIMKVEKKAIQIFSRKGKKIGKISDFYILLHDFIQKAKAVDFNIQSELKEFEQYLNSLYDVLEDSESLEQMSDEILERVMRKGLNLLDQIHVKCSFDKIERNSSNLPELLEKELNSDKWENIETKFDDEVVSDIKHNIKNDIQSMFLTDSEKQVFQVLNHALEAPKDSFIDYARKAIARLMKIKMQFYPNLDDKEFIIIFVRFFEKNQLPIPFNESILMVDELAFLSTISKQKKKEIIAKIIEENNSFVFDLDDKSKDSLVIQLKEIVSKSLRKLKEE</sequence>
<organism evidence="2">
    <name type="scientific">Candidatus Heimdallarchaeum aukensis</name>
    <dbReference type="NCBI Taxonomy" id="2876573"/>
    <lineage>
        <taxon>Archaea</taxon>
        <taxon>Promethearchaeati</taxon>
        <taxon>Candidatus Heimdallarchaeota</taxon>
        <taxon>Candidatus Heimdallarchaeia (ex Rinke et al. 2021) (nom. nud.)</taxon>
        <taxon>Candidatus Heimdallarchaeales</taxon>
        <taxon>Candidatus Heimdallarchaeaceae</taxon>
        <taxon>Candidatus Heimdallarchaeum</taxon>
    </lineage>
</organism>
<proteinExistence type="predicted"/>
<dbReference type="AlphaFoldDB" id="A0A9Y1BLS5"/>
<evidence type="ECO:0000256" key="1">
    <source>
        <dbReference type="SAM" id="MobiDB-lite"/>
    </source>
</evidence>
<evidence type="ECO:0000313" key="2">
    <source>
        <dbReference type="EMBL" id="UJG41075.1"/>
    </source>
</evidence>
<dbReference type="EMBL" id="CP084166">
    <property type="protein sequence ID" value="UJG41075.1"/>
    <property type="molecule type" value="Genomic_DNA"/>
</dbReference>
<accession>A0A9Y1BLS5</accession>
<feature type="region of interest" description="Disordered" evidence="1">
    <location>
        <begin position="725"/>
        <end position="745"/>
    </location>
</feature>
<name>A0A9Y1BLS5_9ARCH</name>